<dbReference type="Proteomes" id="UP000239494">
    <property type="component" value="Unassembled WGS sequence"/>
</dbReference>
<sequence>MVVRPRGQGALVLSPAKLAVFALLHSVVVTWVLSARVPASTTPAGRSVTGAAATGHHGSSAVPGPPPFCAEPLPHFIGTAVLAAHVALVLVVVCVLVVREVLRRKGRPHDSLPVRFGFATLTSVAAVAMTPLVASVSLGALPSLRQFLVDAATVGRCAFLLALVLTVLIGLPWRQRVPAPVQLPTT</sequence>
<keyword evidence="1" id="KW-0472">Membrane</keyword>
<reference evidence="2 3" key="1">
    <citation type="submission" date="2018-03" db="EMBL/GenBank/DDBJ databases">
        <title>Genomic Encyclopedia of Archaeal and Bacterial Type Strains, Phase II (KMG-II): from individual species to whole genera.</title>
        <authorList>
            <person name="Goeker M."/>
        </authorList>
    </citation>
    <scope>NUCLEOTIDE SEQUENCE [LARGE SCALE GENOMIC DNA]</scope>
    <source>
        <strain evidence="2 3">DSM 44720</strain>
    </source>
</reference>
<proteinExistence type="predicted"/>
<evidence type="ECO:0000313" key="2">
    <source>
        <dbReference type="EMBL" id="PRY39088.1"/>
    </source>
</evidence>
<dbReference type="AlphaFoldDB" id="A0A2T0T085"/>
<dbReference type="RefSeq" id="WP_146174933.1">
    <property type="nucleotide sequence ID" value="NZ_PVTF01000008.1"/>
</dbReference>
<name>A0A2T0T085_9PSEU</name>
<evidence type="ECO:0000313" key="3">
    <source>
        <dbReference type="Proteomes" id="UP000239494"/>
    </source>
</evidence>
<feature type="transmembrane region" description="Helical" evidence="1">
    <location>
        <begin position="153"/>
        <end position="173"/>
    </location>
</feature>
<protein>
    <submittedName>
        <fullName evidence="2">Uncharacterized protein</fullName>
    </submittedName>
</protein>
<gene>
    <name evidence="2" type="ORF">CLV43_108488</name>
</gene>
<feature type="transmembrane region" description="Helical" evidence="1">
    <location>
        <begin position="76"/>
        <end position="98"/>
    </location>
</feature>
<dbReference type="EMBL" id="PVTF01000008">
    <property type="protein sequence ID" value="PRY39088.1"/>
    <property type="molecule type" value="Genomic_DNA"/>
</dbReference>
<evidence type="ECO:0000256" key="1">
    <source>
        <dbReference type="SAM" id="Phobius"/>
    </source>
</evidence>
<feature type="transmembrane region" description="Helical" evidence="1">
    <location>
        <begin position="118"/>
        <end position="141"/>
    </location>
</feature>
<keyword evidence="3" id="KW-1185">Reference proteome</keyword>
<keyword evidence="1" id="KW-0812">Transmembrane</keyword>
<accession>A0A2T0T085</accession>
<keyword evidence="1" id="KW-1133">Transmembrane helix</keyword>
<comment type="caution">
    <text evidence="2">The sequence shown here is derived from an EMBL/GenBank/DDBJ whole genome shotgun (WGS) entry which is preliminary data.</text>
</comment>
<feature type="transmembrane region" description="Helical" evidence="1">
    <location>
        <begin position="12"/>
        <end position="33"/>
    </location>
</feature>
<organism evidence="2 3">
    <name type="scientific">Umezawaea tangerina</name>
    <dbReference type="NCBI Taxonomy" id="84725"/>
    <lineage>
        <taxon>Bacteria</taxon>
        <taxon>Bacillati</taxon>
        <taxon>Actinomycetota</taxon>
        <taxon>Actinomycetes</taxon>
        <taxon>Pseudonocardiales</taxon>
        <taxon>Pseudonocardiaceae</taxon>
        <taxon>Umezawaea</taxon>
    </lineage>
</organism>